<evidence type="ECO:0000313" key="7">
    <source>
        <dbReference type="Proteomes" id="UP000233781"/>
    </source>
</evidence>
<dbReference type="CDD" id="cd01392">
    <property type="entry name" value="HTH_LacI"/>
    <property type="match status" value="1"/>
</dbReference>
<evidence type="ECO:0000259" key="5">
    <source>
        <dbReference type="PROSITE" id="PS50932"/>
    </source>
</evidence>
<keyword evidence="2" id="KW-0238">DNA-binding</keyword>
<keyword evidence="3" id="KW-0804">Transcription</keyword>
<dbReference type="PROSITE" id="PS50932">
    <property type="entry name" value="HTH_LACI_2"/>
    <property type="match status" value="1"/>
</dbReference>
<name>A0A2N3YLZ5_9MICO</name>
<dbReference type="CDD" id="cd06307">
    <property type="entry name" value="PBP1_sugar_binding"/>
    <property type="match status" value="1"/>
</dbReference>
<dbReference type="InterPro" id="IPR010982">
    <property type="entry name" value="Lambda_DNA-bd_dom_sf"/>
</dbReference>
<sequence length="368" mass="37862">MVRRSHRVRDVAEQAGLSTATVDRVLHARPGVSARAVRAVETALAELDRQASAVHLSHRSLVVDVVLDAPGRFRAAVHDAAREAVGMLGAATVRARFHDVEGATPRALAHLVDGLGSGGRVSHGILLKAPDDEHVGAAVRRALDRGLPTVTLVTDIASCGRVAYAGLDNAAAGATAAYLLGHLAGRRPGVVLATLSHRTFRGERERLAAFEARFAVAAPGLAVVLVGDLRGEDEATERAVTNALEHGAPVAGVYSMGGGNTGVVRALAAAGAEGVPFVAHDLDADNLTLLRTGAITAVLHHDLRTDLRSALTQLLRAHRLVPGAPTTVRSAPQVVTPWNIPPRLGGRAAADAGAEGAADGPRPATGGS</sequence>
<feature type="domain" description="HTH lacI-type" evidence="5">
    <location>
        <begin position="9"/>
        <end position="60"/>
    </location>
</feature>
<gene>
    <name evidence="6" type="ORF">ATL31_2736</name>
</gene>
<dbReference type="Gene3D" id="1.10.260.40">
    <property type="entry name" value="lambda repressor-like DNA-binding domains"/>
    <property type="match status" value="1"/>
</dbReference>
<organism evidence="6 7">
    <name type="scientific">Phycicoccus duodecadis</name>
    <dbReference type="NCBI Taxonomy" id="173053"/>
    <lineage>
        <taxon>Bacteria</taxon>
        <taxon>Bacillati</taxon>
        <taxon>Actinomycetota</taxon>
        <taxon>Actinomycetes</taxon>
        <taxon>Micrococcales</taxon>
        <taxon>Intrasporangiaceae</taxon>
        <taxon>Phycicoccus</taxon>
    </lineage>
</organism>
<dbReference type="EMBL" id="PJNE01000001">
    <property type="protein sequence ID" value="PKW27885.1"/>
    <property type="molecule type" value="Genomic_DNA"/>
</dbReference>
<protein>
    <submittedName>
        <fullName evidence="6">LacI family transcriptional regulator</fullName>
    </submittedName>
</protein>
<dbReference type="Proteomes" id="UP000233781">
    <property type="component" value="Unassembled WGS sequence"/>
</dbReference>
<dbReference type="InterPro" id="IPR000843">
    <property type="entry name" value="HTH_LacI"/>
</dbReference>
<accession>A0A2N3YLZ5</accession>
<feature type="region of interest" description="Disordered" evidence="4">
    <location>
        <begin position="345"/>
        <end position="368"/>
    </location>
</feature>
<proteinExistence type="predicted"/>
<dbReference type="SUPFAM" id="SSF53822">
    <property type="entry name" value="Periplasmic binding protein-like I"/>
    <property type="match status" value="1"/>
</dbReference>
<evidence type="ECO:0000313" key="6">
    <source>
        <dbReference type="EMBL" id="PKW27885.1"/>
    </source>
</evidence>
<keyword evidence="7" id="KW-1185">Reference proteome</keyword>
<dbReference type="RefSeq" id="WP_101396243.1">
    <property type="nucleotide sequence ID" value="NZ_PJNE01000001.1"/>
</dbReference>
<keyword evidence="1" id="KW-0805">Transcription regulation</keyword>
<evidence type="ECO:0000256" key="2">
    <source>
        <dbReference type="ARBA" id="ARBA00023125"/>
    </source>
</evidence>
<evidence type="ECO:0000256" key="3">
    <source>
        <dbReference type="ARBA" id="ARBA00023163"/>
    </source>
</evidence>
<dbReference type="GO" id="GO:0000976">
    <property type="term" value="F:transcription cis-regulatory region binding"/>
    <property type="evidence" value="ECO:0007669"/>
    <property type="project" value="TreeGrafter"/>
</dbReference>
<dbReference type="PANTHER" id="PTHR30146:SF152">
    <property type="entry name" value="TRANSCRIPTIONAL REGULATORY PROTEIN"/>
    <property type="match status" value="1"/>
</dbReference>
<dbReference type="OrthoDB" id="9805774at2"/>
<dbReference type="Gene3D" id="3.40.50.2300">
    <property type="match status" value="2"/>
</dbReference>
<dbReference type="PANTHER" id="PTHR30146">
    <property type="entry name" value="LACI-RELATED TRANSCRIPTIONAL REPRESSOR"/>
    <property type="match status" value="1"/>
</dbReference>
<reference evidence="6 7" key="1">
    <citation type="submission" date="2017-12" db="EMBL/GenBank/DDBJ databases">
        <title>Sequencing the genomes of 1000 Actinobacteria strains.</title>
        <authorList>
            <person name="Klenk H.-P."/>
        </authorList>
    </citation>
    <scope>NUCLEOTIDE SEQUENCE [LARGE SCALE GENOMIC DNA]</scope>
    <source>
        <strain evidence="6 7">DSM 12806</strain>
    </source>
</reference>
<dbReference type="Pfam" id="PF00356">
    <property type="entry name" value="LacI"/>
    <property type="match status" value="1"/>
</dbReference>
<dbReference type="InterPro" id="IPR028082">
    <property type="entry name" value="Peripla_BP_I"/>
</dbReference>
<evidence type="ECO:0000256" key="1">
    <source>
        <dbReference type="ARBA" id="ARBA00023015"/>
    </source>
</evidence>
<dbReference type="InterPro" id="IPR025997">
    <property type="entry name" value="SBP_2_dom"/>
</dbReference>
<evidence type="ECO:0000256" key="4">
    <source>
        <dbReference type="SAM" id="MobiDB-lite"/>
    </source>
</evidence>
<comment type="caution">
    <text evidence="6">The sequence shown here is derived from an EMBL/GenBank/DDBJ whole genome shotgun (WGS) entry which is preliminary data.</text>
</comment>
<dbReference type="AlphaFoldDB" id="A0A2N3YLZ5"/>
<dbReference type="GO" id="GO:0003700">
    <property type="term" value="F:DNA-binding transcription factor activity"/>
    <property type="evidence" value="ECO:0007669"/>
    <property type="project" value="TreeGrafter"/>
</dbReference>
<dbReference type="SUPFAM" id="SSF47413">
    <property type="entry name" value="lambda repressor-like DNA-binding domains"/>
    <property type="match status" value="1"/>
</dbReference>
<dbReference type="SMART" id="SM00354">
    <property type="entry name" value="HTH_LACI"/>
    <property type="match status" value="1"/>
</dbReference>
<dbReference type="Pfam" id="PF13407">
    <property type="entry name" value="Peripla_BP_4"/>
    <property type="match status" value="1"/>
</dbReference>